<dbReference type="GeneID" id="37059383"/>
<reference evidence="2" key="1">
    <citation type="submission" date="2016-12" db="EMBL/GenBank/DDBJ databases">
        <title>The genomes of Aspergillus section Nigri reveals drivers in fungal speciation.</title>
        <authorList>
            <consortium name="DOE Joint Genome Institute"/>
            <person name="Vesth T.C."/>
            <person name="Nybo J."/>
            <person name="Theobald S."/>
            <person name="Brandl J."/>
            <person name="Frisvad J.C."/>
            <person name="Nielsen K.F."/>
            <person name="Lyhne E.K."/>
            <person name="Kogle M.E."/>
            <person name="Kuo A."/>
            <person name="Riley R."/>
            <person name="Clum A."/>
            <person name="Nolan M."/>
            <person name="Lipzen A."/>
            <person name="Salamov A."/>
            <person name="Henrissat B."/>
            <person name="Wiebenga A."/>
            <person name="De vries R.P."/>
            <person name="Grigoriev I.V."/>
            <person name="Mortensen U.H."/>
            <person name="Andersen M.R."/>
            <person name="Baker S.E."/>
        </authorList>
    </citation>
    <scope>NUCLEOTIDE SEQUENCE</scope>
    <source>
        <strain evidence="2">CBS 122712</strain>
    </source>
</reference>
<comment type="caution">
    <text evidence="2">The sequence shown here is derived from an EMBL/GenBank/DDBJ whole genome shotgun (WGS) entry which is preliminary data.</text>
</comment>
<feature type="region of interest" description="Disordered" evidence="1">
    <location>
        <begin position="1"/>
        <end position="42"/>
    </location>
</feature>
<keyword evidence="3" id="KW-1185">Reference proteome</keyword>
<name>A0A317VAX0_ASPEC</name>
<proteinExistence type="predicted"/>
<dbReference type="VEuPathDB" id="FungiDB:BO83DRAFT_55004"/>
<evidence type="ECO:0000313" key="3">
    <source>
        <dbReference type="Proteomes" id="UP000246171"/>
    </source>
</evidence>
<organism evidence="2 3">
    <name type="scientific">Aspergillus eucalypticola (strain CBS 122712 / IBT 29274)</name>
    <dbReference type="NCBI Taxonomy" id="1448314"/>
    <lineage>
        <taxon>Eukaryota</taxon>
        <taxon>Fungi</taxon>
        <taxon>Dikarya</taxon>
        <taxon>Ascomycota</taxon>
        <taxon>Pezizomycotina</taxon>
        <taxon>Eurotiomycetes</taxon>
        <taxon>Eurotiomycetidae</taxon>
        <taxon>Eurotiales</taxon>
        <taxon>Aspergillaceae</taxon>
        <taxon>Aspergillus</taxon>
        <taxon>Aspergillus subgen. Circumdati</taxon>
    </lineage>
</organism>
<dbReference type="AlphaFoldDB" id="A0A317VAX0"/>
<dbReference type="RefSeq" id="XP_025386866.1">
    <property type="nucleotide sequence ID" value="XM_025537421.1"/>
</dbReference>
<dbReference type="Proteomes" id="UP000246171">
    <property type="component" value="Unassembled WGS sequence"/>
</dbReference>
<evidence type="ECO:0000256" key="1">
    <source>
        <dbReference type="SAM" id="MobiDB-lite"/>
    </source>
</evidence>
<gene>
    <name evidence="2" type="ORF">BO83DRAFT_55004</name>
</gene>
<sequence>MRRKRNRSIHPPSTHETAVRQTTSCSRQSVSRGMIRESMTYRVPSQQTDSYILPIH</sequence>
<dbReference type="EMBL" id="MSFU01000016">
    <property type="protein sequence ID" value="PWY70529.1"/>
    <property type="molecule type" value="Genomic_DNA"/>
</dbReference>
<accession>A0A317VAX0</accession>
<feature type="compositionally biased region" description="Polar residues" evidence="1">
    <location>
        <begin position="14"/>
        <end position="31"/>
    </location>
</feature>
<evidence type="ECO:0000313" key="2">
    <source>
        <dbReference type="EMBL" id="PWY70529.1"/>
    </source>
</evidence>
<protein>
    <submittedName>
        <fullName evidence="2">Uncharacterized protein</fullName>
    </submittedName>
</protein>